<reference evidence="1 2" key="1">
    <citation type="journal article" date="2020" name="Nat. Food">
        <title>A phased Vanilla planifolia genome enables genetic improvement of flavour and production.</title>
        <authorList>
            <person name="Hasing T."/>
            <person name="Tang H."/>
            <person name="Brym M."/>
            <person name="Khazi F."/>
            <person name="Huang T."/>
            <person name="Chambers A.H."/>
        </authorList>
    </citation>
    <scope>NUCLEOTIDE SEQUENCE [LARGE SCALE GENOMIC DNA]</scope>
    <source>
        <tissue evidence="1">Leaf</tissue>
    </source>
</reference>
<dbReference type="AlphaFoldDB" id="A0A835R266"/>
<sequence>MAQEEVVVKTELYFKKAVMDVLKESLEDSVIICRSISFEGLGEVHDNEDKDVLVIRKGTFSKYDYGLLGNLKYYRRLNPPLFSLGDIPESLPLWIGYGGNDALADLTDLRRTMKELRSKPEALYIDYYGHIDFILGVDAKNDVYGDLIRSKISFIEDNHAILIVECDDSQQSTKFEVSHIIGSSLCLSPGVYVLSRSHVLKASSSQQGLAVFLLLSESVSFPLLRWLLAVMQAYKMQ</sequence>
<accession>A0A835R266</accession>
<evidence type="ECO:0000313" key="2">
    <source>
        <dbReference type="Proteomes" id="UP000636800"/>
    </source>
</evidence>
<proteinExistence type="predicted"/>
<dbReference type="Proteomes" id="UP000636800">
    <property type="component" value="Unassembled WGS sequence"/>
</dbReference>
<dbReference type="PANTHER" id="PTHR11005">
    <property type="entry name" value="LYSOSOMAL ACID LIPASE-RELATED"/>
    <property type="match status" value="1"/>
</dbReference>
<name>A0A835R266_VANPL</name>
<dbReference type="Gene3D" id="3.40.50.1820">
    <property type="entry name" value="alpha/beta hydrolase"/>
    <property type="match status" value="1"/>
</dbReference>
<keyword evidence="2" id="KW-1185">Reference proteome</keyword>
<organism evidence="1 2">
    <name type="scientific">Vanilla planifolia</name>
    <name type="common">Vanilla</name>
    <dbReference type="NCBI Taxonomy" id="51239"/>
    <lineage>
        <taxon>Eukaryota</taxon>
        <taxon>Viridiplantae</taxon>
        <taxon>Streptophyta</taxon>
        <taxon>Embryophyta</taxon>
        <taxon>Tracheophyta</taxon>
        <taxon>Spermatophyta</taxon>
        <taxon>Magnoliopsida</taxon>
        <taxon>Liliopsida</taxon>
        <taxon>Asparagales</taxon>
        <taxon>Orchidaceae</taxon>
        <taxon>Vanilloideae</taxon>
        <taxon>Vanilleae</taxon>
        <taxon>Vanilla</taxon>
    </lineage>
</organism>
<comment type="caution">
    <text evidence="1">The sequence shown here is derived from an EMBL/GenBank/DDBJ whole genome shotgun (WGS) entry which is preliminary data.</text>
</comment>
<dbReference type="SUPFAM" id="SSF53474">
    <property type="entry name" value="alpha/beta-Hydrolases"/>
    <property type="match status" value="1"/>
</dbReference>
<protein>
    <submittedName>
        <fullName evidence="1">Uncharacterized protein</fullName>
    </submittedName>
</protein>
<dbReference type="InterPro" id="IPR029058">
    <property type="entry name" value="AB_hydrolase_fold"/>
</dbReference>
<evidence type="ECO:0000313" key="1">
    <source>
        <dbReference type="EMBL" id="KAG0484176.1"/>
    </source>
</evidence>
<gene>
    <name evidence="1" type="ORF">HPP92_008255</name>
</gene>
<dbReference type="EMBL" id="JADCNL010000004">
    <property type="protein sequence ID" value="KAG0484176.1"/>
    <property type="molecule type" value="Genomic_DNA"/>
</dbReference>